<dbReference type="Pfam" id="PF12799">
    <property type="entry name" value="LRR_4"/>
    <property type="match status" value="1"/>
</dbReference>
<organism evidence="5 6">
    <name type="scientific">Rhynchospora pubera</name>
    <dbReference type="NCBI Taxonomy" id="906938"/>
    <lineage>
        <taxon>Eukaryota</taxon>
        <taxon>Viridiplantae</taxon>
        <taxon>Streptophyta</taxon>
        <taxon>Embryophyta</taxon>
        <taxon>Tracheophyta</taxon>
        <taxon>Spermatophyta</taxon>
        <taxon>Magnoliopsida</taxon>
        <taxon>Liliopsida</taxon>
        <taxon>Poales</taxon>
        <taxon>Cyperaceae</taxon>
        <taxon>Cyperoideae</taxon>
        <taxon>Rhynchosporeae</taxon>
        <taxon>Rhynchospora</taxon>
    </lineage>
</organism>
<dbReference type="AlphaFoldDB" id="A0AAV8C8E4"/>
<evidence type="ECO:0000256" key="3">
    <source>
        <dbReference type="ARBA" id="ARBA00022737"/>
    </source>
</evidence>
<reference evidence="5" key="1">
    <citation type="submission" date="2022-08" db="EMBL/GenBank/DDBJ databases">
        <authorList>
            <person name="Marques A."/>
        </authorList>
    </citation>
    <scope>NUCLEOTIDE SEQUENCE</scope>
    <source>
        <strain evidence="5">RhyPub2mFocal</strain>
        <tissue evidence="5">Leaves</tissue>
    </source>
</reference>
<evidence type="ECO:0000256" key="1">
    <source>
        <dbReference type="ARBA" id="ARBA00004196"/>
    </source>
</evidence>
<sequence>MYTSSIFLFVLLLCCTSLVFSSGYDENTLLKIKQQLGDPDGLRWWVKGFDYCNESANVAPEYSQITCTSTGRVESLVLHNLYGPARSPLFPDGICGLTNLVALDVSEVNVFGSIPSCITKLSNLVRLGITKTYLSGPVPGFSGQTIPTNLTNIDLSGNQLSGTIPPSLFTLPKLDTLNLASNNLTGTIPPGILHTKNPALLLTNNSLSGELPKSYGSVEFSRIDVGANRLGGDASFLFGKQKAQYIVLANNNFEFDLSYIEFSDNIYGVDLSHNKIYGKVPDSFATAQNLWYPNLSFNRLCGELPKGGNMWRFGPAVFANNSCLCGPPLPPCSNWAPAPAPAPAS</sequence>
<dbReference type="PRINTS" id="PR00019">
    <property type="entry name" value="LEURICHRPT"/>
</dbReference>
<keyword evidence="6" id="KW-1185">Reference proteome</keyword>
<evidence type="ECO:0000313" key="6">
    <source>
        <dbReference type="Proteomes" id="UP001140206"/>
    </source>
</evidence>
<dbReference type="EMBL" id="JAMFTS010000005">
    <property type="protein sequence ID" value="KAJ4750308.1"/>
    <property type="molecule type" value="Genomic_DNA"/>
</dbReference>
<accession>A0AAV8C8E4</accession>
<feature type="signal peptide" evidence="4">
    <location>
        <begin position="1"/>
        <end position="21"/>
    </location>
</feature>
<dbReference type="PANTHER" id="PTHR48059">
    <property type="entry name" value="POLYGALACTURONASE INHIBITOR 1"/>
    <property type="match status" value="1"/>
</dbReference>
<evidence type="ECO:0000313" key="5">
    <source>
        <dbReference type="EMBL" id="KAJ4750308.1"/>
    </source>
</evidence>
<dbReference type="InterPro" id="IPR025875">
    <property type="entry name" value="Leu-rich_rpt_4"/>
</dbReference>
<evidence type="ECO:0000256" key="4">
    <source>
        <dbReference type="SAM" id="SignalP"/>
    </source>
</evidence>
<dbReference type="SUPFAM" id="SSF52058">
    <property type="entry name" value="L domain-like"/>
    <property type="match status" value="1"/>
</dbReference>
<keyword evidence="4" id="KW-0732">Signal</keyword>
<protein>
    <submittedName>
        <fullName evidence="5">Polygalacturonase inhibitor protein</fullName>
    </submittedName>
</protein>
<dbReference type="InterPro" id="IPR051848">
    <property type="entry name" value="PGIP"/>
</dbReference>
<proteinExistence type="predicted"/>
<name>A0AAV8C8E4_9POAL</name>
<dbReference type="PANTHER" id="PTHR48059:SF23">
    <property type="entry name" value="LEUCINE-RICH REPEAT-CONTAINING N-TERMINAL PLANT-TYPE DOMAIN-CONTAINING PROTEIN"/>
    <property type="match status" value="1"/>
</dbReference>
<feature type="chain" id="PRO_5043316877" evidence="4">
    <location>
        <begin position="22"/>
        <end position="345"/>
    </location>
</feature>
<dbReference type="Proteomes" id="UP001140206">
    <property type="component" value="Chromosome 5"/>
</dbReference>
<dbReference type="Gene3D" id="3.80.10.10">
    <property type="entry name" value="Ribonuclease Inhibitor"/>
    <property type="match status" value="1"/>
</dbReference>
<evidence type="ECO:0000256" key="2">
    <source>
        <dbReference type="ARBA" id="ARBA00022614"/>
    </source>
</evidence>
<keyword evidence="2" id="KW-0433">Leucine-rich repeat</keyword>
<comment type="subcellular location">
    <subcellularLocation>
        <location evidence="1">Cell envelope</location>
    </subcellularLocation>
</comment>
<comment type="caution">
    <text evidence="5">The sequence shown here is derived from an EMBL/GenBank/DDBJ whole genome shotgun (WGS) entry which is preliminary data.</text>
</comment>
<dbReference type="InterPro" id="IPR032675">
    <property type="entry name" value="LRR_dom_sf"/>
</dbReference>
<gene>
    <name evidence="5" type="ORF">LUZ62_084713</name>
</gene>
<keyword evidence="3" id="KW-0677">Repeat</keyword>